<gene>
    <name evidence="1" type="ORF">ENV02_01775</name>
</gene>
<accession>A0A7J3QDS1</accession>
<organism evidence="1">
    <name type="scientific">Ignisphaera aggregans</name>
    <dbReference type="NCBI Taxonomy" id="334771"/>
    <lineage>
        <taxon>Archaea</taxon>
        <taxon>Thermoproteota</taxon>
        <taxon>Thermoprotei</taxon>
        <taxon>Desulfurococcales</taxon>
        <taxon>Desulfurococcaceae</taxon>
        <taxon>Ignisphaera</taxon>
    </lineage>
</organism>
<dbReference type="EMBL" id="DTET01000092">
    <property type="protein sequence ID" value="HGV66529.1"/>
    <property type="molecule type" value="Genomic_DNA"/>
</dbReference>
<evidence type="ECO:0000313" key="1">
    <source>
        <dbReference type="EMBL" id="HGV66529.1"/>
    </source>
</evidence>
<sequence>MRLKRLLKIVKGIYRCENICYIYIPNEIIFSNHENINCDISSLYKYINKGLILFDLDNVEILYKISYIYLNKIKKEVDEVFYKVKIESKEKNSIIFVFIYKGRNFIIATLRDIHKYSDMREFMNNTIRYILKNVDLNYIDEIKLYIPINGKNLKIRYNCNFTYDLLYIVLLNTLLLSMNMKRVINSICFTQNHIT</sequence>
<reference evidence="1" key="1">
    <citation type="journal article" date="2020" name="mSystems">
        <title>Genome- and Community-Level Interaction Insights into Carbon Utilization and Element Cycling Functions of Hydrothermarchaeota in Hydrothermal Sediment.</title>
        <authorList>
            <person name="Zhou Z."/>
            <person name="Liu Y."/>
            <person name="Xu W."/>
            <person name="Pan J."/>
            <person name="Luo Z.H."/>
            <person name="Li M."/>
        </authorList>
    </citation>
    <scope>NUCLEOTIDE SEQUENCE [LARGE SCALE GENOMIC DNA]</scope>
    <source>
        <strain evidence="1">SpSt-721</strain>
    </source>
</reference>
<protein>
    <submittedName>
        <fullName evidence="1">Uncharacterized protein</fullName>
    </submittedName>
</protein>
<name>A0A7J3QDS1_9CREN</name>
<dbReference type="AlphaFoldDB" id="A0A7J3QDS1"/>
<comment type="caution">
    <text evidence="1">The sequence shown here is derived from an EMBL/GenBank/DDBJ whole genome shotgun (WGS) entry which is preliminary data.</text>
</comment>
<proteinExistence type="predicted"/>